<comment type="caution">
    <text evidence="1">The sequence shown here is derived from an EMBL/GenBank/DDBJ whole genome shotgun (WGS) entry which is preliminary data.</text>
</comment>
<dbReference type="Proteomes" id="UP000268313">
    <property type="component" value="Unassembled WGS sequence"/>
</dbReference>
<sequence>MSFKLDIAIDFISDPGMQPITVKACSATAGSGITALVLVPSGAGIPRLILEPPIQVISRNRTEDSEGAISWFYVLYVPPTVLDTRNFHYQFTIAIEGQDMGTKTANGTIDVSGGGYEEAA</sequence>
<name>A0A3A8KIN3_9BACT</name>
<proteinExistence type="predicted"/>
<dbReference type="RefSeq" id="WP_120602716.1">
    <property type="nucleotide sequence ID" value="NZ_JABFJX010000034.1"/>
</dbReference>
<organism evidence="1 2">
    <name type="scientific">Corallococcus carmarthensis</name>
    <dbReference type="NCBI Taxonomy" id="2316728"/>
    <lineage>
        <taxon>Bacteria</taxon>
        <taxon>Pseudomonadati</taxon>
        <taxon>Myxococcota</taxon>
        <taxon>Myxococcia</taxon>
        <taxon>Myxococcales</taxon>
        <taxon>Cystobacterineae</taxon>
        <taxon>Myxococcaceae</taxon>
        <taxon>Corallococcus</taxon>
    </lineage>
</organism>
<protein>
    <submittedName>
        <fullName evidence="1">Uncharacterized protein</fullName>
    </submittedName>
</protein>
<dbReference type="EMBL" id="RAWE01000033">
    <property type="protein sequence ID" value="RKH04051.1"/>
    <property type="molecule type" value="Genomic_DNA"/>
</dbReference>
<gene>
    <name evidence="1" type="ORF">D7X32_12295</name>
</gene>
<dbReference type="AlphaFoldDB" id="A0A3A8KIN3"/>
<accession>A0A3A8KIN3</accession>
<evidence type="ECO:0000313" key="1">
    <source>
        <dbReference type="EMBL" id="RKH04051.1"/>
    </source>
</evidence>
<evidence type="ECO:0000313" key="2">
    <source>
        <dbReference type="Proteomes" id="UP000268313"/>
    </source>
</evidence>
<keyword evidence="2" id="KW-1185">Reference proteome</keyword>
<reference evidence="2" key="1">
    <citation type="submission" date="2018-09" db="EMBL/GenBank/DDBJ databases">
        <authorList>
            <person name="Livingstone P.G."/>
            <person name="Whitworth D.E."/>
        </authorList>
    </citation>
    <scope>NUCLEOTIDE SEQUENCE [LARGE SCALE GENOMIC DNA]</scope>
    <source>
        <strain evidence="2">CA043D</strain>
    </source>
</reference>